<organism evidence="2 3">
    <name type="scientific">Nocardia panacis</name>
    <dbReference type="NCBI Taxonomy" id="2340916"/>
    <lineage>
        <taxon>Bacteria</taxon>
        <taxon>Bacillati</taxon>
        <taxon>Actinomycetota</taxon>
        <taxon>Actinomycetes</taxon>
        <taxon>Mycobacteriales</taxon>
        <taxon>Nocardiaceae</taxon>
        <taxon>Nocardia</taxon>
    </lineage>
</organism>
<dbReference type="InterPro" id="IPR011044">
    <property type="entry name" value="Quino_amine_DH_bsu"/>
</dbReference>
<keyword evidence="3" id="KW-1185">Reference proteome</keyword>
<dbReference type="AlphaFoldDB" id="A0A3A4KVI5"/>
<dbReference type="PROSITE" id="PS51257">
    <property type="entry name" value="PROKAR_LIPOPROTEIN"/>
    <property type="match status" value="1"/>
</dbReference>
<dbReference type="NCBIfam" id="TIGR02608">
    <property type="entry name" value="delta_60_rpt"/>
    <property type="match status" value="7"/>
</dbReference>
<keyword evidence="1" id="KW-0732">Signal</keyword>
<dbReference type="RefSeq" id="WP_120037593.1">
    <property type="nucleotide sequence ID" value="NZ_QZFU01000010.1"/>
</dbReference>
<dbReference type="PANTHER" id="PTHR42754">
    <property type="entry name" value="ENDOGLUCANASE"/>
    <property type="match status" value="1"/>
</dbReference>
<feature type="signal peptide" evidence="1">
    <location>
        <begin position="1"/>
        <end position="38"/>
    </location>
</feature>
<evidence type="ECO:0008006" key="4">
    <source>
        <dbReference type="Google" id="ProtNLM"/>
    </source>
</evidence>
<dbReference type="PANTHER" id="PTHR42754:SF1">
    <property type="entry name" value="LIPOPROTEIN"/>
    <property type="match status" value="1"/>
</dbReference>
<evidence type="ECO:0000313" key="3">
    <source>
        <dbReference type="Proteomes" id="UP000266677"/>
    </source>
</evidence>
<dbReference type="Gene3D" id="2.80.10.50">
    <property type="match status" value="3"/>
</dbReference>
<evidence type="ECO:0000256" key="1">
    <source>
        <dbReference type="SAM" id="SignalP"/>
    </source>
</evidence>
<dbReference type="Proteomes" id="UP000266677">
    <property type="component" value="Unassembled WGS sequence"/>
</dbReference>
<dbReference type="OrthoDB" id="9805017at2"/>
<dbReference type="Pfam" id="PF17164">
    <property type="entry name" value="DUF5122"/>
    <property type="match status" value="7"/>
</dbReference>
<dbReference type="SUPFAM" id="SSF101898">
    <property type="entry name" value="NHL repeat"/>
    <property type="match status" value="1"/>
</dbReference>
<dbReference type="EMBL" id="QZFU01000010">
    <property type="protein sequence ID" value="RJO79250.1"/>
    <property type="molecule type" value="Genomic_DNA"/>
</dbReference>
<evidence type="ECO:0000313" key="2">
    <source>
        <dbReference type="EMBL" id="RJO79250.1"/>
    </source>
</evidence>
<dbReference type="InterPro" id="IPR013431">
    <property type="entry name" value="Delta_60_rpt"/>
</dbReference>
<protein>
    <recommendedName>
        <fullName evidence="4">Delta-60 repeat domain-containing protein</fullName>
    </recommendedName>
</protein>
<sequence length="444" mass="44499">MLRTSRSAAAQSVRHLAFVALLGSALCACSSSSDSAPAAGSLDSGFGSNGKVGTDLGSPADRANAVALQSDGRIVVVGSTQDPAQGDNFAVVRYTPEGKLDSTFGEGGKTTTDFGGKSDIARAVALQSDGRIVVAGTSHGTDTGDNIALARYTPDGKADNTFGEGGKVSTDLGTKADHANAVAVASDGRIVVAGSTQDPAQGDNFVVLRYTADGKLDTGFGDGGRATTDFNGKSDVAQALSIGPDGRILAAGTSHGTATGDNIALARYTADGKPDTTFGEGGKVSTDLGTKSDHANAVALQSDGRIVVAGSTVDQAQGENFVILRDTSEGKPDTGFGDGGKVSTDFGGKADVANSVRVQSDGKIVAVGTSHGTATGDNIAIARYTSQGKLDTGFGDGGRVSTDLGTKADHGNAAAIQSDGRIVVVGTTNDPAQGDNFVVLRYRG</sequence>
<accession>A0A3A4KVI5</accession>
<gene>
    <name evidence="2" type="ORF">D5S18_02635</name>
</gene>
<reference evidence="2 3" key="1">
    <citation type="submission" date="2018-09" db="EMBL/GenBank/DDBJ databases">
        <title>YIM PH21274 draft genome.</title>
        <authorList>
            <person name="Miao C."/>
        </authorList>
    </citation>
    <scope>NUCLEOTIDE SEQUENCE [LARGE SCALE GENOMIC DNA]</scope>
    <source>
        <strain evidence="2 3">YIM PH 21724</strain>
    </source>
</reference>
<comment type="caution">
    <text evidence="2">The sequence shown here is derived from an EMBL/GenBank/DDBJ whole genome shotgun (WGS) entry which is preliminary data.</text>
</comment>
<name>A0A3A4KVI5_9NOCA</name>
<proteinExistence type="predicted"/>
<feature type="chain" id="PRO_5017366245" description="Delta-60 repeat domain-containing protein" evidence="1">
    <location>
        <begin position="39"/>
        <end position="444"/>
    </location>
</feature>
<dbReference type="SUPFAM" id="SSF50969">
    <property type="entry name" value="YVTN repeat-like/Quinoprotein amine dehydrogenase"/>
    <property type="match status" value="1"/>
</dbReference>